<dbReference type="GO" id="GO:0032549">
    <property type="term" value="F:ribonucleoside binding"/>
    <property type="evidence" value="ECO:0007669"/>
    <property type="project" value="InterPro"/>
</dbReference>
<accession>A0A0F8W9C8</accession>
<feature type="domain" description="DNA-directed RNA polymerase subunit 2 hybrid-binding" evidence="6">
    <location>
        <begin position="3"/>
        <end position="219"/>
    </location>
</feature>
<dbReference type="SUPFAM" id="SSF81296">
    <property type="entry name" value="E set domains"/>
    <property type="match status" value="1"/>
</dbReference>
<evidence type="ECO:0000256" key="2">
    <source>
        <dbReference type="ARBA" id="ARBA00022478"/>
    </source>
</evidence>
<feature type="non-terminal residue" evidence="7">
    <location>
        <position position="1"/>
    </location>
</feature>
<dbReference type="InterPro" id="IPR015712">
    <property type="entry name" value="DNA-dir_RNA_pol_su2"/>
</dbReference>
<name>A0A0F8W9C8_9ZZZZ</name>
<keyword evidence="3" id="KW-0808">Transferase</keyword>
<evidence type="ECO:0000256" key="4">
    <source>
        <dbReference type="ARBA" id="ARBA00022695"/>
    </source>
</evidence>
<dbReference type="Pfam" id="PF00562">
    <property type="entry name" value="RNA_pol_Rpb2_6"/>
    <property type="match status" value="1"/>
</dbReference>
<dbReference type="Gene3D" id="2.40.50.150">
    <property type="match status" value="1"/>
</dbReference>
<dbReference type="GO" id="GO:0003899">
    <property type="term" value="F:DNA-directed RNA polymerase activity"/>
    <property type="evidence" value="ECO:0007669"/>
    <property type="project" value="UniProtKB-EC"/>
</dbReference>
<dbReference type="EMBL" id="LAZR01066546">
    <property type="protein sequence ID" value="KKK53362.1"/>
    <property type="molecule type" value="Genomic_DNA"/>
</dbReference>
<sequence>PDDDYTSIYIDSFISDVRETKLGPEVTTGDIPNVSEEKLKDLDEEGIVRIGAEVGPSDILVGKISPKGEAELTSEERLLRAIFGEKAKEVKDSSLRMEHGKRGRVIGVKIFSRELGHKLAPGVIKRIEVEIAQIRRVQAGDKLAGRHGNKGVISKVLPVEEMPFMEDGTPIDMIINPLTVISRMNLGQVLETHLGWAAKNLDYHAVTPGLSGFCHIANLESVTFKPDYRYPEGKQSEIFGDHEYAKLLEEYPAIQKYTIMKDGRFIDFDFRPPFIAKTTQVKATKLKGYAFSGHGPIEEVTVSIDREKPISATLYQPASGAWALWSYHIPDDLKPGSHTVIVNGRD</sequence>
<dbReference type="InterPro" id="IPR007120">
    <property type="entry name" value="DNA-dir_RNAP_su2_dom"/>
</dbReference>
<keyword evidence="4" id="KW-0548">Nucleotidyltransferase</keyword>
<dbReference type="EC" id="2.7.7.6" evidence="1"/>
<feature type="non-terminal residue" evidence="7">
    <location>
        <position position="346"/>
    </location>
</feature>
<evidence type="ECO:0000313" key="7">
    <source>
        <dbReference type="EMBL" id="KKK53362.1"/>
    </source>
</evidence>
<comment type="caution">
    <text evidence="7">The sequence shown here is derived from an EMBL/GenBank/DDBJ whole genome shotgun (WGS) entry which is preliminary data.</text>
</comment>
<evidence type="ECO:0000259" key="6">
    <source>
        <dbReference type="Pfam" id="PF00562"/>
    </source>
</evidence>
<keyword evidence="2" id="KW-0240">DNA-directed RNA polymerase</keyword>
<dbReference type="GO" id="GO:0003677">
    <property type="term" value="F:DNA binding"/>
    <property type="evidence" value="ECO:0007669"/>
    <property type="project" value="InterPro"/>
</dbReference>
<dbReference type="GO" id="GO:0006351">
    <property type="term" value="P:DNA-templated transcription"/>
    <property type="evidence" value="ECO:0007669"/>
    <property type="project" value="InterPro"/>
</dbReference>
<evidence type="ECO:0000256" key="5">
    <source>
        <dbReference type="ARBA" id="ARBA00023163"/>
    </source>
</evidence>
<dbReference type="InterPro" id="IPR014756">
    <property type="entry name" value="Ig_E-set"/>
</dbReference>
<dbReference type="Gene3D" id="2.60.40.650">
    <property type="match status" value="1"/>
</dbReference>
<dbReference type="InterPro" id="IPR037033">
    <property type="entry name" value="DNA-dir_RNAP_su2_hyb_sf"/>
</dbReference>
<evidence type="ECO:0000256" key="1">
    <source>
        <dbReference type="ARBA" id="ARBA00012418"/>
    </source>
</evidence>
<dbReference type="AlphaFoldDB" id="A0A0F8W9C8"/>
<organism evidence="7">
    <name type="scientific">marine sediment metagenome</name>
    <dbReference type="NCBI Taxonomy" id="412755"/>
    <lineage>
        <taxon>unclassified sequences</taxon>
        <taxon>metagenomes</taxon>
        <taxon>ecological metagenomes</taxon>
    </lineage>
</organism>
<dbReference type="PANTHER" id="PTHR20856">
    <property type="entry name" value="DNA-DIRECTED RNA POLYMERASE I SUBUNIT 2"/>
    <property type="match status" value="1"/>
</dbReference>
<dbReference type="InterPro" id="IPR014724">
    <property type="entry name" value="RNA_pol_RPB2_OB-fold"/>
</dbReference>
<reference evidence="7" key="1">
    <citation type="journal article" date="2015" name="Nature">
        <title>Complex archaea that bridge the gap between prokaryotes and eukaryotes.</title>
        <authorList>
            <person name="Spang A."/>
            <person name="Saw J.H."/>
            <person name="Jorgensen S.L."/>
            <person name="Zaremba-Niedzwiedzka K."/>
            <person name="Martijn J."/>
            <person name="Lind A.E."/>
            <person name="van Eijk R."/>
            <person name="Schleper C."/>
            <person name="Guy L."/>
            <person name="Ettema T.J."/>
        </authorList>
    </citation>
    <scope>NUCLEOTIDE SEQUENCE</scope>
</reference>
<protein>
    <recommendedName>
        <fullName evidence="1">DNA-directed RNA polymerase</fullName>
        <ecNumber evidence="1">2.7.7.6</ecNumber>
    </recommendedName>
</protein>
<gene>
    <name evidence="7" type="ORF">LCGC14_3095550</name>
</gene>
<dbReference type="SUPFAM" id="SSF64484">
    <property type="entry name" value="beta and beta-prime subunits of DNA dependent RNA-polymerase"/>
    <property type="match status" value="1"/>
</dbReference>
<evidence type="ECO:0000256" key="3">
    <source>
        <dbReference type="ARBA" id="ARBA00022679"/>
    </source>
</evidence>
<proteinExistence type="predicted"/>
<keyword evidence="5" id="KW-0804">Transcription</keyword>
<dbReference type="GO" id="GO:0000428">
    <property type="term" value="C:DNA-directed RNA polymerase complex"/>
    <property type="evidence" value="ECO:0007669"/>
    <property type="project" value="UniProtKB-KW"/>
</dbReference>
<dbReference type="Gene3D" id="2.40.270.10">
    <property type="entry name" value="DNA-directed RNA polymerase, subunit 2, domain 6"/>
    <property type="match status" value="1"/>
</dbReference>
<dbReference type="PROSITE" id="PS01166">
    <property type="entry name" value="RNA_POL_BETA"/>
    <property type="match status" value="1"/>
</dbReference>
<dbReference type="InterPro" id="IPR007121">
    <property type="entry name" value="RNA_pol_bsu_CS"/>
</dbReference>